<dbReference type="EMBL" id="LT552246">
    <property type="protein sequence ID" value="SAL98573.1"/>
    <property type="molecule type" value="Genomic_DNA"/>
</dbReference>
<name>A0A163JD64_ABSGL</name>
<proteinExistence type="predicted"/>
<feature type="region of interest" description="Disordered" evidence="1">
    <location>
        <begin position="37"/>
        <end position="90"/>
    </location>
</feature>
<evidence type="ECO:0000313" key="2">
    <source>
        <dbReference type="EMBL" id="SAL98573.1"/>
    </source>
</evidence>
<evidence type="ECO:0000313" key="3">
    <source>
        <dbReference type="Proteomes" id="UP000078561"/>
    </source>
</evidence>
<evidence type="ECO:0000256" key="1">
    <source>
        <dbReference type="SAM" id="MobiDB-lite"/>
    </source>
</evidence>
<accession>A0A163JD64</accession>
<feature type="compositionally biased region" description="Polar residues" evidence="1">
    <location>
        <begin position="1"/>
        <end position="20"/>
    </location>
</feature>
<feature type="region of interest" description="Disordered" evidence="1">
    <location>
        <begin position="1"/>
        <end position="23"/>
    </location>
</feature>
<dbReference type="InParanoid" id="A0A163JD64"/>
<gene>
    <name evidence="2" type="primary">ABSGL_04124.1 scaffold 5122</name>
</gene>
<protein>
    <submittedName>
        <fullName evidence="2">Uncharacterized protein</fullName>
    </submittedName>
</protein>
<dbReference type="AlphaFoldDB" id="A0A163JD64"/>
<sequence>MIFSWFSTTPIQNDITTPPTTKEEDGWIQVITEQVTEDEEAVVPQQQGAADTPTQQPSTSVATKQDTCPQDTVAKQETSLTTKRLSRQERRYQARVAQQQAKKEVVGEEQLKAALKRNRHKKQMLDKWNTACLPTSSFALD</sequence>
<keyword evidence="3" id="KW-1185">Reference proteome</keyword>
<organism evidence="2">
    <name type="scientific">Absidia glauca</name>
    <name type="common">Pin mould</name>
    <dbReference type="NCBI Taxonomy" id="4829"/>
    <lineage>
        <taxon>Eukaryota</taxon>
        <taxon>Fungi</taxon>
        <taxon>Fungi incertae sedis</taxon>
        <taxon>Mucoromycota</taxon>
        <taxon>Mucoromycotina</taxon>
        <taxon>Mucoromycetes</taxon>
        <taxon>Mucorales</taxon>
        <taxon>Cunninghamellaceae</taxon>
        <taxon>Absidia</taxon>
    </lineage>
</organism>
<feature type="compositionally biased region" description="Polar residues" evidence="1">
    <location>
        <begin position="44"/>
        <end position="83"/>
    </location>
</feature>
<dbReference type="Proteomes" id="UP000078561">
    <property type="component" value="Unassembled WGS sequence"/>
</dbReference>
<reference evidence="2" key="1">
    <citation type="submission" date="2016-04" db="EMBL/GenBank/DDBJ databases">
        <authorList>
            <person name="Evans L.H."/>
            <person name="Alamgir A."/>
            <person name="Owens N."/>
            <person name="Weber N.D."/>
            <person name="Virtaneva K."/>
            <person name="Barbian K."/>
            <person name="Babar A."/>
            <person name="Rosenke K."/>
        </authorList>
    </citation>
    <scope>NUCLEOTIDE SEQUENCE [LARGE SCALE GENOMIC DNA]</scope>
    <source>
        <strain evidence="2">CBS 101.48</strain>
    </source>
</reference>